<comment type="similarity">
    <text evidence="2">Belongs to the proteasome subunit S11 family.</text>
</comment>
<keyword evidence="10" id="KW-1185">Reference proteome</keyword>
<comment type="function">
    <text evidence="1">Component of the 26S proteasome, a multiprotein complex involved in the ATP-dependent degradation of ubiquitinated proteins. This complex plays a key role in the maintenance of protein homeostasis by removing misfolded or damaged proteins, which could impair cellular functions, and by removing proteins whose functions are no longer required. Therefore, the proteasome participates in numerous cellular processes, including cell cycle progression, apoptosis, or DNA damage repair.</text>
</comment>
<dbReference type="Pfam" id="PF01399">
    <property type="entry name" value="PCI"/>
    <property type="match status" value="1"/>
</dbReference>
<dbReference type="InterPro" id="IPR035298">
    <property type="entry name" value="PSMD13"/>
</dbReference>
<sequence length="365" mass="41932">MNVDEYLNNRVAKTSGKIADTWKQLQELYSKKLWHPLINKLKECVNDLEFMKDQNVIEMHDKFIKEFEHRTNPLTLTEIIIVMAKRITNIDDAVKFIESIKNVVKNHGEASVLFLVVKVLLDEAQHKLNYLNGVTTVHGPFYKCNSMYLREIGDYAAYYRDALRYLGCIDLSKLTSEDKSFQAFCLGIAALLGEDIYNFGELLAHPILDAMKGTSYYYIVDLLNAFNAGDLKKFDYLRNHWIKQNDLALQAKSLEKKIQLMALVELAFSLLTSGRKLSFDEISKRSGVKIDAVEFLVMKALALKLIKGSINEIERTVEISWVQPRVLDKKSISSMSTKFDHWGKETKKVADFVNDQAREILTQVE</sequence>
<evidence type="ECO:0000256" key="1">
    <source>
        <dbReference type="ARBA" id="ARBA00002362"/>
    </source>
</evidence>
<dbReference type="InterPro" id="IPR054179">
    <property type="entry name" value="PSD13_N"/>
</dbReference>
<evidence type="ECO:0000313" key="11">
    <source>
        <dbReference type="WBParaSite" id="nRc.2.0.1.t16214-RA"/>
    </source>
</evidence>
<dbReference type="PANTHER" id="PTHR10539">
    <property type="entry name" value="26S PROTEASOME NON-ATPASE REGULATORY SUBUNIT 13"/>
    <property type="match status" value="1"/>
</dbReference>
<evidence type="ECO:0000259" key="9">
    <source>
        <dbReference type="PROSITE" id="PS50250"/>
    </source>
</evidence>
<dbReference type="SMART" id="SM00088">
    <property type="entry name" value="PINT"/>
    <property type="match status" value="1"/>
</dbReference>
<evidence type="ECO:0000256" key="3">
    <source>
        <dbReference type="ARBA" id="ARBA00011441"/>
    </source>
</evidence>
<evidence type="ECO:0000256" key="4">
    <source>
        <dbReference type="ARBA" id="ARBA00015732"/>
    </source>
</evidence>
<protein>
    <recommendedName>
        <fullName evidence="4">26S proteasome non-ATPase regulatory subunit 13</fullName>
    </recommendedName>
    <alternativeName>
        <fullName evidence="6">26S proteasome regulatory subunit RPN9</fullName>
    </alternativeName>
    <alternativeName>
        <fullName evidence="8">26S proteasome regulatory subunit S11</fullName>
    </alternativeName>
    <alternativeName>
        <fullName evidence="7">26S proteasome regulatory subunit p40.5</fullName>
    </alternativeName>
</protein>
<dbReference type="GO" id="GO:0005829">
    <property type="term" value="C:cytosol"/>
    <property type="evidence" value="ECO:0007669"/>
    <property type="project" value="TreeGrafter"/>
</dbReference>
<dbReference type="GO" id="GO:0005634">
    <property type="term" value="C:nucleus"/>
    <property type="evidence" value="ECO:0007669"/>
    <property type="project" value="TreeGrafter"/>
</dbReference>
<comment type="subunit">
    <text evidence="3">Component of the 19S proteasome regulatory particle complex. The 26S proteasome consists of a 20S core particle (CP) and two 19S regulatory subunits (RP). The regulatory particle is made of a lid composed of 9 subunits including PSMD13, a base containing 6 ATPases and few additional components.</text>
</comment>
<dbReference type="GO" id="GO:0008541">
    <property type="term" value="C:proteasome regulatory particle, lid subcomplex"/>
    <property type="evidence" value="ECO:0007669"/>
    <property type="project" value="TreeGrafter"/>
</dbReference>
<dbReference type="WBParaSite" id="nRc.2.0.1.t16214-RA">
    <property type="protein sequence ID" value="nRc.2.0.1.t16214-RA"/>
    <property type="gene ID" value="nRc.2.0.1.g16214"/>
</dbReference>
<dbReference type="Proteomes" id="UP000887565">
    <property type="component" value="Unplaced"/>
</dbReference>
<accession>A0A915IS60</accession>
<evidence type="ECO:0000313" key="10">
    <source>
        <dbReference type="Proteomes" id="UP000887565"/>
    </source>
</evidence>
<evidence type="ECO:0000256" key="5">
    <source>
        <dbReference type="ARBA" id="ARBA00022942"/>
    </source>
</evidence>
<dbReference type="InterPro" id="IPR000717">
    <property type="entry name" value="PCI_dom"/>
</dbReference>
<evidence type="ECO:0000256" key="8">
    <source>
        <dbReference type="ARBA" id="ARBA00032323"/>
    </source>
</evidence>
<dbReference type="AlphaFoldDB" id="A0A915IS60"/>
<name>A0A915IS60_ROMCU</name>
<proteinExistence type="inferred from homology"/>
<feature type="domain" description="PCI" evidence="9">
    <location>
        <begin position="157"/>
        <end position="324"/>
    </location>
</feature>
<dbReference type="PROSITE" id="PS50250">
    <property type="entry name" value="PCI"/>
    <property type="match status" value="1"/>
</dbReference>
<dbReference type="Pfam" id="PF22037">
    <property type="entry name" value="PSD13_N"/>
    <property type="match status" value="1"/>
</dbReference>
<evidence type="ECO:0000256" key="2">
    <source>
        <dbReference type="ARBA" id="ARBA00006207"/>
    </source>
</evidence>
<dbReference type="GO" id="GO:0006511">
    <property type="term" value="P:ubiquitin-dependent protein catabolic process"/>
    <property type="evidence" value="ECO:0007669"/>
    <property type="project" value="TreeGrafter"/>
</dbReference>
<dbReference type="SUPFAM" id="SSF46785">
    <property type="entry name" value="Winged helix' DNA-binding domain"/>
    <property type="match status" value="1"/>
</dbReference>
<dbReference type="GO" id="GO:0005198">
    <property type="term" value="F:structural molecule activity"/>
    <property type="evidence" value="ECO:0007669"/>
    <property type="project" value="TreeGrafter"/>
</dbReference>
<evidence type="ECO:0000256" key="7">
    <source>
        <dbReference type="ARBA" id="ARBA00031303"/>
    </source>
</evidence>
<organism evidence="10 11">
    <name type="scientific">Romanomermis culicivorax</name>
    <name type="common">Nematode worm</name>
    <dbReference type="NCBI Taxonomy" id="13658"/>
    <lineage>
        <taxon>Eukaryota</taxon>
        <taxon>Metazoa</taxon>
        <taxon>Ecdysozoa</taxon>
        <taxon>Nematoda</taxon>
        <taxon>Enoplea</taxon>
        <taxon>Dorylaimia</taxon>
        <taxon>Mermithida</taxon>
        <taxon>Mermithoidea</taxon>
        <taxon>Mermithidae</taxon>
        <taxon>Romanomermis</taxon>
    </lineage>
</organism>
<reference evidence="11" key="1">
    <citation type="submission" date="2022-11" db="UniProtKB">
        <authorList>
            <consortium name="WormBaseParasite"/>
        </authorList>
    </citation>
    <scope>IDENTIFICATION</scope>
</reference>
<evidence type="ECO:0000256" key="6">
    <source>
        <dbReference type="ARBA" id="ARBA00029749"/>
    </source>
</evidence>
<dbReference type="InterPro" id="IPR036390">
    <property type="entry name" value="WH_DNA-bd_sf"/>
</dbReference>
<dbReference type="OMA" id="ANKRTIT"/>
<keyword evidence="5" id="KW-0647">Proteasome</keyword>
<dbReference type="PANTHER" id="PTHR10539:SF0">
    <property type="entry name" value="26S PROTEASOME NON-ATPASE REGULATORY SUBUNIT 13"/>
    <property type="match status" value="1"/>
</dbReference>